<keyword evidence="1" id="KW-0813">Transport</keyword>
<evidence type="ECO:0000256" key="2">
    <source>
        <dbReference type="ARBA" id="ARBA00022568"/>
    </source>
</evidence>
<proteinExistence type="predicted"/>
<keyword evidence="5" id="KW-0106">Calcium</keyword>
<name>A0A2N9EHM1_FAGSY</name>
<protein>
    <submittedName>
        <fullName evidence="8">Uncharacterized protein</fullName>
    </submittedName>
</protein>
<reference evidence="8" key="1">
    <citation type="submission" date="2018-02" db="EMBL/GenBank/DDBJ databases">
        <authorList>
            <person name="Cohen D.B."/>
            <person name="Kent A.D."/>
        </authorList>
    </citation>
    <scope>NUCLEOTIDE SEQUENCE</scope>
</reference>
<keyword evidence="7" id="KW-0407">Ion channel</keyword>
<dbReference type="AlphaFoldDB" id="A0A2N9EHM1"/>
<dbReference type="EMBL" id="OIVN01000333">
    <property type="protein sequence ID" value="SPC78436.1"/>
    <property type="molecule type" value="Genomic_DNA"/>
</dbReference>
<evidence type="ECO:0000256" key="6">
    <source>
        <dbReference type="ARBA" id="ARBA00023065"/>
    </source>
</evidence>
<gene>
    <name evidence="8" type="ORF">FSB_LOCUS6318</name>
</gene>
<dbReference type="PANTHER" id="PTHR46988">
    <property type="entry name" value="TWO PORE CALCIUM CHANNEL PROTEIN 1"/>
    <property type="match status" value="1"/>
</dbReference>
<sequence>MTEKSYNLKSVWFTIYTGDTRRGEACVPYAVVVKGEGRRILINSNETKGKAIDMAKAVKFEKFLGKDSLPSPRKIVKIDKAADACQALPCLHCHFPNPYTKFDAIPWLTIVIYGSLLFDTIFGGIVNAGNASLEGTDLAEDEYPLFINKLFSSYLLFNFNDYPNGMVTLFNLLVMGNWHSMDAGSLRMTPFQHFKDLPIGNL</sequence>
<evidence type="ECO:0000256" key="7">
    <source>
        <dbReference type="ARBA" id="ARBA00023303"/>
    </source>
</evidence>
<dbReference type="GO" id="GO:0000325">
    <property type="term" value="C:plant-type vacuole"/>
    <property type="evidence" value="ECO:0007669"/>
    <property type="project" value="TreeGrafter"/>
</dbReference>
<organism evidence="8">
    <name type="scientific">Fagus sylvatica</name>
    <name type="common">Beechnut</name>
    <dbReference type="NCBI Taxonomy" id="28930"/>
    <lineage>
        <taxon>Eukaryota</taxon>
        <taxon>Viridiplantae</taxon>
        <taxon>Streptophyta</taxon>
        <taxon>Embryophyta</taxon>
        <taxon>Tracheophyta</taxon>
        <taxon>Spermatophyta</taxon>
        <taxon>Magnoliopsida</taxon>
        <taxon>eudicotyledons</taxon>
        <taxon>Gunneridae</taxon>
        <taxon>Pentapetalae</taxon>
        <taxon>rosids</taxon>
        <taxon>fabids</taxon>
        <taxon>Fagales</taxon>
        <taxon>Fagaceae</taxon>
        <taxon>Fagus</taxon>
    </lineage>
</organism>
<keyword evidence="4" id="KW-0677">Repeat</keyword>
<dbReference type="GO" id="GO:0005774">
    <property type="term" value="C:vacuolar membrane"/>
    <property type="evidence" value="ECO:0007669"/>
    <property type="project" value="TreeGrafter"/>
</dbReference>
<keyword evidence="2" id="KW-0109">Calcium transport</keyword>
<evidence type="ECO:0000256" key="1">
    <source>
        <dbReference type="ARBA" id="ARBA00022448"/>
    </source>
</evidence>
<evidence type="ECO:0000256" key="4">
    <source>
        <dbReference type="ARBA" id="ARBA00022737"/>
    </source>
</evidence>
<keyword evidence="3" id="KW-0107">Calcium channel</keyword>
<dbReference type="PANTHER" id="PTHR46988:SF2">
    <property type="entry name" value="TWO PORE CALCIUM CHANNEL PROTEIN 1"/>
    <property type="match status" value="1"/>
</dbReference>
<keyword evidence="6" id="KW-0406">Ion transport</keyword>
<evidence type="ECO:0000256" key="3">
    <source>
        <dbReference type="ARBA" id="ARBA00022673"/>
    </source>
</evidence>
<accession>A0A2N9EHM1</accession>
<dbReference type="InterPro" id="IPR044581">
    <property type="entry name" value="TPC1_plant"/>
</dbReference>
<evidence type="ECO:0000313" key="8">
    <source>
        <dbReference type="EMBL" id="SPC78436.1"/>
    </source>
</evidence>
<dbReference type="GO" id="GO:0005245">
    <property type="term" value="F:voltage-gated calcium channel activity"/>
    <property type="evidence" value="ECO:0007669"/>
    <property type="project" value="InterPro"/>
</dbReference>
<evidence type="ECO:0000256" key="5">
    <source>
        <dbReference type="ARBA" id="ARBA00022837"/>
    </source>
</evidence>